<name>D8RV61_SELML</name>
<dbReference type="Pfam" id="PF02622">
    <property type="entry name" value="DUF179"/>
    <property type="match status" value="1"/>
</dbReference>
<proteinExistence type="predicted"/>
<organism evidence="3">
    <name type="scientific">Selaginella moellendorffii</name>
    <name type="common">Spikemoss</name>
    <dbReference type="NCBI Taxonomy" id="88036"/>
    <lineage>
        <taxon>Eukaryota</taxon>
        <taxon>Viridiplantae</taxon>
        <taxon>Streptophyta</taxon>
        <taxon>Embryophyta</taxon>
        <taxon>Tracheophyta</taxon>
        <taxon>Lycopodiopsida</taxon>
        <taxon>Selaginellales</taxon>
        <taxon>Selaginellaceae</taxon>
        <taxon>Selaginella</taxon>
    </lineage>
</organism>
<evidence type="ECO:0008006" key="4">
    <source>
        <dbReference type="Google" id="ProtNLM"/>
    </source>
</evidence>
<dbReference type="Gene3D" id="3.40.1740.10">
    <property type="entry name" value="VC0467-like"/>
    <property type="match status" value="1"/>
</dbReference>
<feature type="non-terminal residue" evidence="2">
    <location>
        <position position="1"/>
    </location>
</feature>
<gene>
    <name evidence="2" type="ORF">SELMODRAFT_102585</name>
</gene>
<evidence type="ECO:0000313" key="2">
    <source>
        <dbReference type="EMBL" id="EFJ23716.1"/>
    </source>
</evidence>
<dbReference type="InParanoid" id="D8RV61"/>
<dbReference type="PANTHER" id="PTHR31984">
    <property type="entry name" value="TRANSPORTER, PUTATIVE (DUF179)-RELATED"/>
    <property type="match status" value="1"/>
</dbReference>
<evidence type="ECO:0000313" key="3">
    <source>
        <dbReference type="Proteomes" id="UP000001514"/>
    </source>
</evidence>
<dbReference type="HOGENOM" id="CLU_057596_0_0_1"/>
<evidence type="ECO:0000256" key="1">
    <source>
        <dbReference type="SAM" id="MobiDB-lite"/>
    </source>
</evidence>
<dbReference type="OrthoDB" id="272750at2759"/>
<feature type="region of interest" description="Disordered" evidence="1">
    <location>
        <begin position="1"/>
        <end position="64"/>
    </location>
</feature>
<dbReference type="Proteomes" id="UP000001514">
    <property type="component" value="Unassembled WGS sequence"/>
</dbReference>
<dbReference type="AlphaFoldDB" id="D8RV61"/>
<reference evidence="2 3" key="1">
    <citation type="journal article" date="2011" name="Science">
        <title>The Selaginella genome identifies genetic changes associated with the evolution of vascular plants.</title>
        <authorList>
            <person name="Banks J.A."/>
            <person name="Nishiyama T."/>
            <person name="Hasebe M."/>
            <person name="Bowman J.L."/>
            <person name="Gribskov M."/>
            <person name="dePamphilis C."/>
            <person name="Albert V.A."/>
            <person name="Aono N."/>
            <person name="Aoyama T."/>
            <person name="Ambrose B.A."/>
            <person name="Ashton N.W."/>
            <person name="Axtell M.J."/>
            <person name="Barker E."/>
            <person name="Barker M.S."/>
            <person name="Bennetzen J.L."/>
            <person name="Bonawitz N.D."/>
            <person name="Chapple C."/>
            <person name="Cheng C."/>
            <person name="Correa L.G."/>
            <person name="Dacre M."/>
            <person name="DeBarry J."/>
            <person name="Dreyer I."/>
            <person name="Elias M."/>
            <person name="Engstrom E.M."/>
            <person name="Estelle M."/>
            <person name="Feng L."/>
            <person name="Finet C."/>
            <person name="Floyd S.K."/>
            <person name="Frommer W.B."/>
            <person name="Fujita T."/>
            <person name="Gramzow L."/>
            <person name="Gutensohn M."/>
            <person name="Harholt J."/>
            <person name="Hattori M."/>
            <person name="Heyl A."/>
            <person name="Hirai T."/>
            <person name="Hiwatashi Y."/>
            <person name="Ishikawa M."/>
            <person name="Iwata M."/>
            <person name="Karol K.G."/>
            <person name="Koehler B."/>
            <person name="Kolukisaoglu U."/>
            <person name="Kubo M."/>
            <person name="Kurata T."/>
            <person name="Lalonde S."/>
            <person name="Li K."/>
            <person name="Li Y."/>
            <person name="Litt A."/>
            <person name="Lyons E."/>
            <person name="Manning G."/>
            <person name="Maruyama T."/>
            <person name="Michael T.P."/>
            <person name="Mikami K."/>
            <person name="Miyazaki S."/>
            <person name="Morinaga S."/>
            <person name="Murata T."/>
            <person name="Mueller-Roeber B."/>
            <person name="Nelson D.R."/>
            <person name="Obara M."/>
            <person name="Oguri Y."/>
            <person name="Olmstead R.G."/>
            <person name="Onodera N."/>
            <person name="Petersen B.L."/>
            <person name="Pils B."/>
            <person name="Prigge M."/>
            <person name="Rensing S.A."/>
            <person name="Riano-Pachon D.M."/>
            <person name="Roberts A.W."/>
            <person name="Sato Y."/>
            <person name="Scheller H.V."/>
            <person name="Schulz B."/>
            <person name="Schulz C."/>
            <person name="Shakirov E.V."/>
            <person name="Shibagaki N."/>
            <person name="Shinohara N."/>
            <person name="Shippen D.E."/>
            <person name="Soerensen I."/>
            <person name="Sotooka R."/>
            <person name="Sugimoto N."/>
            <person name="Sugita M."/>
            <person name="Sumikawa N."/>
            <person name="Tanurdzic M."/>
            <person name="Theissen G."/>
            <person name="Ulvskov P."/>
            <person name="Wakazuki S."/>
            <person name="Weng J.K."/>
            <person name="Willats W.W."/>
            <person name="Wipf D."/>
            <person name="Wolf P.G."/>
            <person name="Yang L."/>
            <person name="Zimmer A.D."/>
            <person name="Zhu Q."/>
            <person name="Mitros T."/>
            <person name="Hellsten U."/>
            <person name="Loque D."/>
            <person name="Otillar R."/>
            <person name="Salamov A."/>
            <person name="Schmutz J."/>
            <person name="Shapiro H."/>
            <person name="Lindquist E."/>
            <person name="Lucas S."/>
            <person name="Rokhsar D."/>
            <person name="Grigoriev I.V."/>
        </authorList>
    </citation>
    <scope>NUCLEOTIDE SEQUENCE [LARGE SCALE GENOMIC DNA]</scope>
</reference>
<keyword evidence="3" id="KW-1185">Reference proteome</keyword>
<dbReference type="STRING" id="88036.D8RV61"/>
<dbReference type="OMA" id="KHMKPSN"/>
<dbReference type="EMBL" id="GL377591">
    <property type="protein sequence ID" value="EFJ23716.1"/>
    <property type="molecule type" value="Genomic_DNA"/>
</dbReference>
<sequence>SLVVRAAQNHSNDPSDEKEEKEGPENSSDSQGTDWRAFRARLIANERSVEEQDQPSTSDASKAPENFAKSLGARWAHPILKPEAGCVLIATDKLDELSIFERTVIILLSAGSSKGNEGPFGLILNRPLPHVLKDIRPQDQALAEAFGESQVHFGGPLVSDLILLLQGASARKGYQEVVPGIFYSSAEGLDQAVSMIKDKASGAEDFRFFFGYAGWAIGQLEREVEDGYWCVAACSTNLFISGSAANLWEEVLKLMGGQYAELSKKPKKRWFK</sequence>
<feature type="compositionally biased region" description="Basic and acidic residues" evidence="1">
    <location>
        <begin position="13"/>
        <end position="24"/>
    </location>
</feature>
<dbReference type="SUPFAM" id="SSF143456">
    <property type="entry name" value="VC0467-like"/>
    <property type="match status" value="1"/>
</dbReference>
<dbReference type="Gramene" id="EFJ23716">
    <property type="protein sequence ID" value="EFJ23716"/>
    <property type="gene ID" value="SELMODRAFT_102585"/>
</dbReference>
<dbReference type="InterPro" id="IPR003774">
    <property type="entry name" value="AlgH-like"/>
</dbReference>
<dbReference type="PANTHER" id="PTHR31984:SF11">
    <property type="entry name" value="TRANSPORTER, PUTATIVE (DUF179)-RELATED"/>
    <property type="match status" value="1"/>
</dbReference>
<dbReference type="FunCoup" id="D8RV61">
    <property type="interactions" value="2"/>
</dbReference>
<accession>D8RV61</accession>
<dbReference type="KEGG" id="smo:SELMODRAFT_102585"/>
<dbReference type="eggNOG" id="ENOG502QRDU">
    <property type="taxonomic scope" value="Eukaryota"/>
</dbReference>
<protein>
    <recommendedName>
        <fullName evidence="4">YqgE/AlgH family protein</fullName>
    </recommendedName>
</protein>